<gene>
    <name evidence="1" type="ORF">PLA107_031790</name>
</gene>
<protein>
    <submittedName>
        <fullName evidence="1">Uncharacterized protein</fullName>
    </submittedName>
</protein>
<dbReference type="AlphaFoldDB" id="A0AAD0PW28"/>
<sequence length="303" mass="33904">MPNEPRIFVKNTVTLQELQVNFGIYPVPDLLAGILQFEQAVGVEHSLTSYIDATQLPYEEIYGEEASRLIHFAYCEHSQSGYCLWNQHNNPDPETWPVVIFGGEGDLGCVARSLREFFIITASDRPLFALPRIGLAETSLSALGEMQEDESWPSPLNARYREYLSSLGLNLSQDPSELVRLAQEEVNPSLFAWEAPLALAYQVRYFREHEQDHVYMLLIKERHAAPNENLPGHFFSGAGSDTAWFEILGEKRPSALELSIALQAVDPDYYLGDYNEEAGTGSFVAVDSYAPEPGVMAAPISRI</sequence>
<dbReference type="EMBL" id="CP031226">
    <property type="protein sequence ID" value="AXH59808.1"/>
    <property type="molecule type" value="Genomic_DNA"/>
</dbReference>
<keyword evidence="1" id="KW-0614">Plasmid</keyword>
<reference evidence="1 2" key="1">
    <citation type="journal article" date="2011" name="PLoS Pathog.">
        <title>Dynamic evolution of pathogenicity revealed by sequencing and comparative genomics of 19 Pseudomonas syringae isolates.</title>
        <authorList>
            <person name="Baltrus D.A."/>
            <person name="Nishimura M.T."/>
            <person name="Romanchuk A."/>
            <person name="Chang J.H."/>
            <person name="Mukhtar M.S."/>
            <person name="Cherkis K."/>
            <person name="Roach J."/>
            <person name="Grant S.R."/>
            <person name="Jones C.D."/>
            <person name="Dangl J.L."/>
        </authorList>
    </citation>
    <scope>NUCLEOTIDE SEQUENCE [LARGE SCALE GENOMIC DNA]</scope>
    <source>
        <strain evidence="1 2">M301315</strain>
    </source>
</reference>
<geneLocation type="plasmid" evidence="2">
    <name>pmppla107</name>
</geneLocation>
<proteinExistence type="predicted"/>
<organism evidence="1 2">
    <name type="scientific">Pseudomonas amygdali pv. lachrymans str. M301315</name>
    <dbReference type="NCBI Taxonomy" id="629260"/>
    <lineage>
        <taxon>Bacteria</taxon>
        <taxon>Pseudomonadati</taxon>
        <taxon>Pseudomonadota</taxon>
        <taxon>Gammaproteobacteria</taxon>
        <taxon>Pseudomonadales</taxon>
        <taxon>Pseudomonadaceae</taxon>
        <taxon>Pseudomonas</taxon>
        <taxon>Pseudomonas amygdali</taxon>
    </lineage>
</organism>
<name>A0AAD0PW28_PSEAV</name>
<accession>A0AAD0PW28</accession>
<evidence type="ECO:0000313" key="2">
    <source>
        <dbReference type="Proteomes" id="UP000006426"/>
    </source>
</evidence>
<evidence type="ECO:0000313" key="1">
    <source>
        <dbReference type="EMBL" id="AXH59808.1"/>
    </source>
</evidence>
<dbReference type="Proteomes" id="UP000006426">
    <property type="component" value="Plasmid pmppla107"/>
</dbReference>